<gene>
    <name evidence="1" type="ORF">DPM33_08280</name>
</gene>
<reference evidence="1 2" key="2">
    <citation type="submission" date="2018-07" db="EMBL/GenBank/DDBJ databases">
        <title>Diversity of Mesorhizobium strains in Brazil.</title>
        <authorList>
            <person name="Helene L.C.F."/>
            <person name="Dall'Agnol R."/>
            <person name="Delamuta J.R.M."/>
            <person name="Hungria M."/>
        </authorList>
    </citation>
    <scope>NUCLEOTIDE SEQUENCE [LARGE SCALE GENOMIC DNA]</scope>
    <source>
        <strain evidence="1 2">AC99b</strain>
    </source>
</reference>
<comment type="caution">
    <text evidence="1">The sequence shown here is derived from an EMBL/GenBank/DDBJ whole genome shotgun (WGS) entry which is preliminary data.</text>
</comment>
<reference evidence="2" key="1">
    <citation type="submission" date="2018-06" db="EMBL/GenBank/DDBJ databases">
        <authorList>
            <person name="Helene L.C."/>
            <person name="Dall'Agnol R."/>
            <person name="Delamuta J.R."/>
            <person name="Hungria M."/>
        </authorList>
    </citation>
    <scope>NUCLEOTIDE SEQUENCE [LARGE SCALE GENOMIC DNA]</scope>
    <source>
        <strain evidence="2">AC99b</strain>
    </source>
</reference>
<dbReference type="GO" id="GO:0005975">
    <property type="term" value="P:carbohydrate metabolic process"/>
    <property type="evidence" value="ECO:0007669"/>
    <property type="project" value="InterPro"/>
</dbReference>
<dbReference type="InterPro" id="IPR011013">
    <property type="entry name" value="Gal_mutarotase_sf_dom"/>
</dbReference>
<name>A0A330HSC6_9HYPH</name>
<dbReference type="GO" id="GO:0016853">
    <property type="term" value="F:isomerase activity"/>
    <property type="evidence" value="ECO:0007669"/>
    <property type="project" value="InterPro"/>
</dbReference>
<dbReference type="RefSeq" id="WP_112096928.1">
    <property type="nucleotide sequence ID" value="NZ_QMBP01000003.1"/>
</dbReference>
<dbReference type="Gene3D" id="2.70.98.10">
    <property type="match status" value="1"/>
</dbReference>
<dbReference type="Pfam" id="PF01263">
    <property type="entry name" value="Aldose_epim"/>
    <property type="match status" value="1"/>
</dbReference>
<dbReference type="GO" id="GO:0030246">
    <property type="term" value="F:carbohydrate binding"/>
    <property type="evidence" value="ECO:0007669"/>
    <property type="project" value="InterPro"/>
</dbReference>
<dbReference type="InterPro" id="IPR008183">
    <property type="entry name" value="Aldose_1/G6P_1-epimerase"/>
</dbReference>
<keyword evidence="2" id="KW-1185">Reference proteome</keyword>
<protein>
    <submittedName>
        <fullName evidence="1">Aldose 1-epimerase</fullName>
    </submittedName>
</protein>
<proteinExistence type="predicted"/>
<accession>A0A330HSC6</accession>
<dbReference type="Proteomes" id="UP000251558">
    <property type="component" value="Unassembled WGS sequence"/>
</dbReference>
<dbReference type="AlphaFoldDB" id="A0A330HSC6"/>
<evidence type="ECO:0000313" key="2">
    <source>
        <dbReference type="Proteomes" id="UP000251558"/>
    </source>
</evidence>
<dbReference type="InterPro" id="IPR014718">
    <property type="entry name" value="GH-type_carb-bd"/>
</dbReference>
<organism evidence="1 2">
    <name type="scientific">Mesorhizobium hawassense</name>
    <dbReference type="NCBI Taxonomy" id="1209954"/>
    <lineage>
        <taxon>Bacteria</taxon>
        <taxon>Pseudomonadati</taxon>
        <taxon>Pseudomonadota</taxon>
        <taxon>Alphaproteobacteria</taxon>
        <taxon>Hyphomicrobiales</taxon>
        <taxon>Phyllobacteriaceae</taxon>
        <taxon>Mesorhizobium</taxon>
    </lineage>
</organism>
<dbReference type="CDD" id="cd09021">
    <property type="entry name" value="Aldose_epim_Ec_YphB"/>
    <property type="match status" value="1"/>
</dbReference>
<dbReference type="OrthoDB" id="9796517at2"/>
<dbReference type="EMBL" id="QMBP01000003">
    <property type="protein sequence ID" value="RAZ91295.1"/>
    <property type="molecule type" value="Genomic_DNA"/>
</dbReference>
<evidence type="ECO:0000313" key="1">
    <source>
        <dbReference type="EMBL" id="RAZ91295.1"/>
    </source>
</evidence>
<dbReference type="SUPFAM" id="SSF74650">
    <property type="entry name" value="Galactose mutarotase-like"/>
    <property type="match status" value="1"/>
</dbReference>
<sequence>MADIEIASDRLRCVLSTQGGTIWRVDADLGGGWRPLLRPPPEGPDRDPLKTGCFPLVPFGNRVEGNRFQFEGIEHRLAPNTPWDKHYLHGDGWLSDWALDGHDDTSASLSFEFQGQAYRYRATQRFECEDRTLRATLGVTNLGEWPMPFGLGWHPFFPLTPETTLEAPATSYWTEKAGWLPDARIAIADILDFSRSSKLPRHWVNNGFEDWNGIASIVWPERRMRLGIETAPALSRYFVFVSDRKFDPNYREDFFCFEPMSHAANGHNLPDLGGLTVLAPGQGAEISMALSRSAMEEAT</sequence>